<dbReference type="PANTHER" id="PTHR34207">
    <property type="entry name" value="PROTEIN BIC1"/>
    <property type="match status" value="1"/>
</dbReference>
<evidence type="ECO:0008006" key="4">
    <source>
        <dbReference type="Google" id="ProtNLM"/>
    </source>
</evidence>
<dbReference type="OrthoDB" id="672067at2759"/>
<protein>
    <recommendedName>
        <fullName evidence="4">Protein BIC1</fullName>
    </recommendedName>
</protein>
<accession>A0A834Z139</accession>
<evidence type="ECO:0000313" key="3">
    <source>
        <dbReference type="Proteomes" id="UP000655225"/>
    </source>
</evidence>
<dbReference type="Proteomes" id="UP000655225">
    <property type="component" value="Unassembled WGS sequence"/>
</dbReference>
<reference evidence="2 3" key="1">
    <citation type="submission" date="2020-04" db="EMBL/GenBank/DDBJ databases">
        <title>Plant Genome Project.</title>
        <authorList>
            <person name="Zhang R.-G."/>
        </authorList>
    </citation>
    <scope>NUCLEOTIDE SEQUENCE [LARGE SCALE GENOMIC DNA]</scope>
    <source>
        <strain evidence="2">YNK0</strain>
        <tissue evidence="2">Leaf</tissue>
    </source>
</reference>
<evidence type="ECO:0000256" key="1">
    <source>
        <dbReference type="SAM" id="MobiDB-lite"/>
    </source>
</evidence>
<keyword evidence="3" id="KW-1185">Reference proteome</keyword>
<feature type="compositionally biased region" description="Polar residues" evidence="1">
    <location>
        <begin position="39"/>
        <end position="49"/>
    </location>
</feature>
<dbReference type="EMBL" id="JABCRI010000013">
    <property type="protein sequence ID" value="KAF8395391.1"/>
    <property type="molecule type" value="Genomic_DNA"/>
</dbReference>
<proteinExistence type="predicted"/>
<name>A0A834Z139_TETSI</name>
<sequence>MRGPKNMIRRSYSKAVLRTPVAPSEPKKTCQPDDDQVELQGTSLNTHQSNGDNFALQGSSLPIVDVVKNPIKSDALPEDSGRERLKRHRAEVAGQVWIPEMWGQEELLKDWIDCSAFDASLVPTGIMSARAALVGEGPRAKSRQALKLELDDSSIDILPFGNDKLHQRLIYLDANTNLQKLAAKNPFRWDINILHTSNIRT</sequence>
<dbReference type="AlphaFoldDB" id="A0A834Z139"/>
<feature type="region of interest" description="Disordered" evidence="1">
    <location>
        <begin position="1"/>
        <end position="49"/>
    </location>
</feature>
<organism evidence="2 3">
    <name type="scientific">Tetracentron sinense</name>
    <name type="common">Spur-leaf</name>
    <dbReference type="NCBI Taxonomy" id="13715"/>
    <lineage>
        <taxon>Eukaryota</taxon>
        <taxon>Viridiplantae</taxon>
        <taxon>Streptophyta</taxon>
        <taxon>Embryophyta</taxon>
        <taxon>Tracheophyta</taxon>
        <taxon>Spermatophyta</taxon>
        <taxon>Magnoliopsida</taxon>
        <taxon>Trochodendrales</taxon>
        <taxon>Trochodendraceae</taxon>
        <taxon>Tetracentron</taxon>
    </lineage>
</organism>
<dbReference type="InterPro" id="IPR040374">
    <property type="entry name" value="BIC"/>
</dbReference>
<gene>
    <name evidence="2" type="ORF">HHK36_019337</name>
</gene>
<dbReference type="PANTHER" id="PTHR34207:SF2">
    <property type="entry name" value="PROTEIN BIC1"/>
    <property type="match status" value="1"/>
</dbReference>
<dbReference type="GO" id="GO:0009785">
    <property type="term" value="P:blue light signaling pathway"/>
    <property type="evidence" value="ECO:0007669"/>
    <property type="project" value="InterPro"/>
</dbReference>
<evidence type="ECO:0000313" key="2">
    <source>
        <dbReference type="EMBL" id="KAF8395391.1"/>
    </source>
</evidence>
<dbReference type="CDD" id="cd22645">
    <property type="entry name" value="BIC1_CID"/>
    <property type="match status" value="1"/>
</dbReference>
<comment type="caution">
    <text evidence="2">The sequence shown here is derived from an EMBL/GenBank/DDBJ whole genome shotgun (WGS) entry which is preliminary data.</text>
</comment>